<organism evidence="3">
    <name type="scientific">Bifidobacterium longum</name>
    <dbReference type="NCBI Taxonomy" id="216816"/>
    <lineage>
        <taxon>Bacteria</taxon>
        <taxon>Bacillati</taxon>
        <taxon>Actinomycetota</taxon>
        <taxon>Actinomycetes</taxon>
        <taxon>Bifidobacteriales</taxon>
        <taxon>Bifidobacteriaceae</taxon>
        <taxon>Bifidobacterium</taxon>
    </lineage>
</organism>
<evidence type="ECO:0000313" key="3">
    <source>
        <dbReference type="EMBL" id="VYT19460.1"/>
    </source>
</evidence>
<sequence length="128" mass="14555">MKDNPDTNTSSSGTATPIPRPRLQLDHTPGFVHEEHTDQGDIVLFRSTQPDFKLDFQADISWFTEGDPQTALSFYMEPSGSNCWQFTDPDQPCDLADHCGELERWLDDIGTVCEYLQRLHPELPVLEC</sequence>
<dbReference type="EMBL" id="CACRSV010000037">
    <property type="protein sequence ID" value="VYT19460.1"/>
    <property type="molecule type" value="Genomic_DNA"/>
</dbReference>
<dbReference type="Proteomes" id="UP001277803">
    <property type="component" value="Unassembled WGS sequence"/>
</dbReference>
<evidence type="ECO:0000256" key="1">
    <source>
        <dbReference type="SAM" id="MobiDB-lite"/>
    </source>
</evidence>
<proteinExistence type="predicted"/>
<feature type="region of interest" description="Disordered" evidence="1">
    <location>
        <begin position="1"/>
        <end position="28"/>
    </location>
</feature>
<dbReference type="AlphaFoldDB" id="A0A6N2UP34"/>
<gene>
    <name evidence="3" type="ORF">BLLFYP82_02035</name>
    <name evidence="2" type="ORF">RS890_10210</name>
</gene>
<dbReference type="RefSeq" id="WP_144169913.1">
    <property type="nucleotide sequence ID" value="NZ_CACRSV010000037.1"/>
</dbReference>
<accession>A0A6N2UP34</accession>
<protein>
    <submittedName>
        <fullName evidence="3">Uncharacterized protein</fullName>
    </submittedName>
</protein>
<dbReference type="EMBL" id="JAWLRA010000037">
    <property type="protein sequence ID" value="MDW3127429.1"/>
    <property type="molecule type" value="Genomic_DNA"/>
</dbReference>
<evidence type="ECO:0000313" key="2">
    <source>
        <dbReference type="EMBL" id="MDW3127429.1"/>
    </source>
</evidence>
<reference evidence="3" key="1">
    <citation type="submission" date="2019-11" db="EMBL/GenBank/DDBJ databases">
        <authorList>
            <person name="Feng L."/>
        </authorList>
    </citation>
    <scope>NUCLEOTIDE SEQUENCE</scope>
    <source>
        <strain evidence="3">BlongumLFYP82</strain>
    </source>
</reference>
<feature type="compositionally biased region" description="Polar residues" evidence="1">
    <location>
        <begin position="1"/>
        <end position="15"/>
    </location>
</feature>
<name>A0A6N2UP34_BIFLN</name>
<reference evidence="2" key="2">
    <citation type="submission" date="2023-10" db="EMBL/GenBank/DDBJ databases">
        <title>Rapid discrimination of Bifidobacterium longum Subspecies based on MALDI-TOF MS and Machine Learning.</title>
        <authorList>
            <person name="Chen J."/>
        </authorList>
    </citation>
    <scope>NUCLEOTIDE SEQUENCE</scope>
    <source>
        <strain evidence="2">YGMCC0039</strain>
    </source>
</reference>